<feature type="transmembrane region" description="Helical" evidence="8">
    <location>
        <begin position="116"/>
        <end position="139"/>
    </location>
</feature>
<evidence type="ECO:0000256" key="2">
    <source>
        <dbReference type="ARBA" id="ARBA00022475"/>
    </source>
</evidence>
<dbReference type="GO" id="GO:0005886">
    <property type="term" value="C:plasma membrane"/>
    <property type="evidence" value="ECO:0007669"/>
    <property type="project" value="UniProtKB-SubCell"/>
</dbReference>
<comment type="subcellular location">
    <subcellularLocation>
        <location evidence="1">Cell membrane</location>
        <topology evidence="1">Multi-pass membrane protein</topology>
    </subcellularLocation>
</comment>
<reference evidence="10" key="1">
    <citation type="journal article" date="2021" name="PeerJ">
        <title>Extensive microbial diversity within the chicken gut microbiome revealed by metagenomics and culture.</title>
        <authorList>
            <person name="Gilroy R."/>
            <person name="Ravi A."/>
            <person name="Getino M."/>
            <person name="Pursley I."/>
            <person name="Horton D.L."/>
            <person name="Alikhan N.F."/>
            <person name="Baker D."/>
            <person name="Gharbi K."/>
            <person name="Hall N."/>
            <person name="Watson M."/>
            <person name="Adriaenssens E.M."/>
            <person name="Foster-Nyarko E."/>
            <person name="Jarju S."/>
            <person name="Secka A."/>
            <person name="Antonio M."/>
            <person name="Oren A."/>
            <person name="Chaudhuri R.R."/>
            <person name="La Ragione R."/>
            <person name="Hildebrand F."/>
            <person name="Pallen M.J."/>
        </authorList>
    </citation>
    <scope>NUCLEOTIDE SEQUENCE</scope>
    <source>
        <strain evidence="10">B5_2728</strain>
    </source>
</reference>
<dbReference type="InterPro" id="IPR024528">
    <property type="entry name" value="ThrE_2"/>
</dbReference>
<name>A0A948T0T1_9FIRM</name>
<keyword evidence="2" id="KW-1003">Cell membrane</keyword>
<evidence type="ECO:0000256" key="8">
    <source>
        <dbReference type="SAM" id="Phobius"/>
    </source>
</evidence>
<keyword evidence="5 8" id="KW-1133">Transmembrane helix</keyword>
<feature type="transmembrane region" description="Helical" evidence="8">
    <location>
        <begin position="43"/>
        <end position="66"/>
    </location>
</feature>
<dbReference type="AlphaFoldDB" id="A0A948T0T1"/>
<dbReference type="Proteomes" id="UP000713596">
    <property type="component" value="Unassembled WGS sequence"/>
</dbReference>
<feature type="transmembrane region" description="Helical" evidence="8">
    <location>
        <begin position="78"/>
        <end position="96"/>
    </location>
</feature>
<keyword evidence="3" id="KW-0997">Cell inner membrane</keyword>
<comment type="similarity">
    <text evidence="7">Belongs to the ThrE exporter (TC 2.A.79) family.</text>
</comment>
<evidence type="ECO:0000256" key="5">
    <source>
        <dbReference type="ARBA" id="ARBA00022989"/>
    </source>
</evidence>
<keyword evidence="4 8" id="KW-0812">Transmembrane</keyword>
<reference evidence="10" key="2">
    <citation type="submission" date="2021-04" db="EMBL/GenBank/DDBJ databases">
        <authorList>
            <person name="Gilroy R."/>
        </authorList>
    </citation>
    <scope>NUCLEOTIDE SEQUENCE</scope>
    <source>
        <strain evidence="10">B5_2728</strain>
    </source>
</reference>
<dbReference type="EMBL" id="JAHLFP010000004">
    <property type="protein sequence ID" value="MBU3805385.1"/>
    <property type="molecule type" value="Genomic_DNA"/>
</dbReference>
<dbReference type="Pfam" id="PF12821">
    <property type="entry name" value="ThrE_2"/>
    <property type="match status" value="1"/>
</dbReference>
<comment type="caution">
    <text evidence="10">The sequence shown here is derived from an EMBL/GenBank/DDBJ whole genome shotgun (WGS) entry which is preliminary data.</text>
</comment>
<dbReference type="PANTHER" id="PTHR34390">
    <property type="entry name" value="UPF0442 PROTEIN YJJB-RELATED"/>
    <property type="match status" value="1"/>
</dbReference>
<protein>
    <submittedName>
        <fullName evidence="10">Threonine/serine exporter family protein</fullName>
    </submittedName>
</protein>
<proteinExistence type="inferred from homology"/>
<dbReference type="InterPro" id="IPR050539">
    <property type="entry name" value="ThrE_Dicarb/AminoAcid_Exp"/>
</dbReference>
<feature type="domain" description="Threonine/Serine exporter ThrE" evidence="9">
    <location>
        <begin position="8"/>
        <end position="130"/>
    </location>
</feature>
<dbReference type="GO" id="GO:0015744">
    <property type="term" value="P:succinate transport"/>
    <property type="evidence" value="ECO:0007669"/>
    <property type="project" value="TreeGrafter"/>
</dbReference>
<evidence type="ECO:0000256" key="3">
    <source>
        <dbReference type="ARBA" id="ARBA00022519"/>
    </source>
</evidence>
<organism evidence="10 11">
    <name type="scientific">Candidatus Allofournierella pullistercoris</name>
    <dbReference type="NCBI Taxonomy" id="2838597"/>
    <lineage>
        <taxon>Bacteria</taxon>
        <taxon>Bacillati</taxon>
        <taxon>Bacillota</taxon>
        <taxon>Clostridia</taxon>
        <taxon>Eubacteriales</taxon>
        <taxon>Oscillospiraceae</taxon>
        <taxon>Allofournierella</taxon>
    </lineage>
</organism>
<keyword evidence="6 8" id="KW-0472">Membrane</keyword>
<dbReference type="PANTHER" id="PTHR34390:SF1">
    <property type="entry name" value="SUCCINATE TRANSPORTER SUBUNIT YJJB-RELATED"/>
    <property type="match status" value="1"/>
</dbReference>
<evidence type="ECO:0000256" key="1">
    <source>
        <dbReference type="ARBA" id="ARBA00004651"/>
    </source>
</evidence>
<evidence type="ECO:0000313" key="10">
    <source>
        <dbReference type="EMBL" id="MBU3805385.1"/>
    </source>
</evidence>
<accession>A0A948T0T1</accession>
<evidence type="ECO:0000256" key="6">
    <source>
        <dbReference type="ARBA" id="ARBA00023136"/>
    </source>
</evidence>
<evidence type="ECO:0000256" key="7">
    <source>
        <dbReference type="ARBA" id="ARBA00034125"/>
    </source>
</evidence>
<evidence type="ECO:0000313" key="11">
    <source>
        <dbReference type="Proteomes" id="UP000713596"/>
    </source>
</evidence>
<evidence type="ECO:0000259" key="9">
    <source>
        <dbReference type="Pfam" id="PF12821"/>
    </source>
</evidence>
<sequence>MARFLFEVLAAGVGTTAFALLFHVPQRYSLRCGIIGGAGWFVYLAGLPFVSAPVSIFLATVAVVFLSRFSAVQLRCPVTLFLICGIFPLVPGLGVYRTASALVAGQMALASKTGFSALQTSMVMVLAILLGLELPIGLFRRLANLIPSKK</sequence>
<evidence type="ECO:0000256" key="4">
    <source>
        <dbReference type="ARBA" id="ARBA00022692"/>
    </source>
</evidence>
<gene>
    <name evidence="10" type="ORF">H9882_00565</name>
</gene>